<evidence type="ECO:0000313" key="1">
    <source>
        <dbReference type="EMBL" id="JAE37454.1"/>
    </source>
</evidence>
<dbReference type="AlphaFoldDB" id="A0A0A9HNN4"/>
<protein>
    <submittedName>
        <fullName evidence="1">Uncharacterized protein</fullName>
    </submittedName>
</protein>
<dbReference type="EMBL" id="GBRH01160442">
    <property type="protein sequence ID" value="JAE37454.1"/>
    <property type="molecule type" value="Transcribed_RNA"/>
</dbReference>
<proteinExistence type="predicted"/>
<sequence>MDIVQALLPPNTSKVINVLFTLSFSNYIRTSIFQQYVSLFS</sequence>
<reference evidence="1" key="1">
    <citation type="submission" date="2014-09" db="EMBL/GenBank/DDBJ databases">
        <authorList>
            <person name="Magalhaes I.L.F."/>
            <person name="Oliveira U."/>
            <person name="Santos F.R."/>
            <person name="Vidigal T.H.D.A."/>
            <person name="Brescovit A.D."/>
            <person name="Santos A.J."/>
        </authorList>
    </citation>
    <scope>NUCLEOTIDE SEQUENCE</scope>
    <source>
        <tissue evidence="1">Shoot tissue taken approximately 20 cm above the soil surface</tissue>
    </source>
</reference>
<reference evidence="1" key="2">
    <citation type="journal article" date="2015" name="Data Brief">
        <title>Shoot transcriptome of the giant reed, Arundo donax.</title>
        <authorList>
            <person name="Barrero R.A."/>
            <person name="Guerrero F.D."/>
            <person name="Moolhuijzen P."/>
            <person name="Goolsby J.A."/>
            <person name="Tidwell J."/>
            <person name="Bellgard S.E."/>
            <person name="Bellgard M.I."/>
        </authorList>
    </citation>
    <scope>NUCLEOTIDE SEQUENCE</scope>
    <source>
        <tissue evidence="1">Shoot tissue taken approximately 20 cm above the soil surface</tissue>
    </source>
</reference>
<organism evidence="1">
    <name type="scientific">Arundo donax</name>
    <name type="common">Giant reed</name>
    <name type="synonym">Donax arundinaceus</name>
    <dbReference type="NCBI Taxonomy" id="35708"/>
    <lineage>
        <taxon>Eukaryota</taxon>
        <taxon>Viridiplantae</taxon>
        <taxon>Streptophyta</taxon>
        <taxon>Embryophyta</taxon>
        <taxon>Tracheophyta</taxon>
        <taxon>Spermatophyta</taxon>
        <taxon>Magnoliopsida</taxon>
        <taxon>Liliopsida</taxon>
        <taxon>Poales</taxon>
        <taxon>Poaceae</taxon>
        <taxon>PACMAD clade</taxon>
        <taxon>Arundinoideae</taxon>
        <taxon>Arundineae</taxon>
        <taxon>Arundo</taxon>
    </lineage>
</organism>
<name>A0A0A9HNN4_ARUDO</name>
<accession>A0A0A9HNN4</accession>